<dbReference type="InParanoid" id="A0A409VVM3"/>
<gene>
    <name evidence="5" type="ORF">CVT24_013010</name>
</gene>
<dbReference type="STRING" id="181874.A0A409VVM3"/>
<dbReference type="PANTHER" id="PTHR13789:SF309">
    <property type="entry name" value="PUTATIVE (AFU_ORTHOLOGUE AFUA_6G14510)-RELATED"/>
    <property type="match status" value="1"/>
</dbReference>
<dbReference type="GO" id="GO:0004497">
    <property type="term" value="F:monooxygenase activity"/>
    <property type="evidence" value="ECO:0007669"/>
    <property type="project" value="UniProtKB-KW"/>
</dbReference>
<keyword evidence="2" id="KW-0560">Oxidoreductase</keyword>
<name>A0A409VVM3_9AGAR</name>
<accession>A0A409VVM3</accession>
<organism evidence="5 6">
    <name type="scientific">Panaeolus cyanescens</name>
    <dbReference type="NCBI Taxonomy" id="181874"/>
    <lineage>
        <taxon>Eukaryota</taxon>
        <taxon>Fungi</taxon>
        <taxon>Dikarya</taxon>
        <taxon>Basidiomycota</taxon>
        <taxon>Agaricomycotina</taxon>
        <taxon>Agaricomycetes</taxon>
        <taxon>Agaricomycetidae</taxon>
        <taxon>Agaricales</taxon>
        <taxon>Agaricineae</taxon>
        <taxon>Galeropsidaceae</taxon>
        <taxon>Panaeolus</taxon>
    </lineage>
</organism>
<dbReference type="InterPro" id="IPR050493">
    <property type="entry name" value="FAD-dep_Monooxygenase_BioMet"/>
</dbReference>
<evidence type="ECO:0000256" key="3">
    <source>
        <dbReference type="ARBA" id="ARBA00023033"/>
    </source>
</evidence>
<dbReference type="Pfam" id="PF22041">
    <property type="entry name" value="GST_C_7"/>
    <property type="match status" value="1"/>
</dbReference>
<comment type="similarity">
    <text evidence="1">Belongs to the paxM FAD-dependent monooxygenase family.</text>
</comment>
<dbReference type="SUPFAM" id="SSF51905">
    <property type="entry name" value="FAD/NAD(P)-binding domain"/>
    <property type="match status" value="1"/>
</dbReference>
<evidence type="ECO:0000313" key="5">
    <source>
        <dbReference type="EMBL" id="PPQ70315.1"/>
    </source>
</evidence>
<dbReference type="EMBL" id="NHTK01005958">
    <property type="protein sequence ID" value="PPQ70315.1"/>
    <property type="molecule type" value="Genomic_DNA"/>
</dbReference>
<dbReference type="InterPro" id="IPR054416">
    <property type="entry name" value="GST_UstS-like_C"/>
</dbReference>
<dbReference type="PRINTS" id="PR00420">
    <property type="entry name" value="RNGMNOXGNASE"/>
</dbReference>
<dbReference type="SUPFAM" id="SSF47616">
    <property type="entry name" value="GST C-terminal domain-like"/>
    <property type="match status" value="1"/>
</dbReference>
<reference evidence="5 6" key="1">
    <citation type="journal article" date="2018" name="Evol. Lett.">
        <title>Horizontal gene cluster transfer increased hallucinogenic mushroom diversity.</title>
        <authorList>
            <person name="Reynolds H.T."/>
            <person name="Vijayakumar V."/>
            <person name="Gluck-Thaler E."/>
            <person name="Korotkin H.B."/>
            <person name="Matheny P.B."/>
            <person name="Slot J.C."/>
        </authorList>
    </citation>
    <scope>NUCLEOTIDE SEQUENCE [LARGE SCALE GENOMIC DNA]</scope>
    <source>
        <strain evidence="5 6">2629</strain>
    </source>
</reference>
<dbReference type="InterPro" id="IPR036249">
    <property type="entry name" value="Thioredoxin-like_sf"/>
</dbReference>
<dbReference type="Gene3D" id="3.50.50.60">
    <property type="entry name" value="FAD/NAD(P)-binding domain"/>
    <property type="match status" value="2"/>
</dbReference>
<dbReference type="OrthoDB" id="47494at2759"/>
<dbReference type="InterPro" id="IPR036282">
    <property type="entry name" value="Glutathione-S-Trfase_C_sf"/>
</dbReference>
<protein>
    <recommendedName>
        <fullName evidence="4">GST N-terminal domain-containing protein</fullName>
    </recommendedName>
</protein>
<evidence type="ECO:0000313" key="6">
    <source>
        <dbReference type="Proteomes" id="UP000284842"/>
    </source>
</evidence>
<dbReference type="SUPFAM" id="SSF52833">
    <property type="entry name" value="Thioredoxin-like"/>
    <property type="match status" value="1"/>
</dbReference>
<dbReference type="InterPro" id="IPR004045">
    <property type="entry name" value="Glutathione_S-Trfase_N"/>
</dbReference>
<dbReference type="PANTHER" id="PTHR13789">
    <property type="entry name" value="MONOOXYGENASE"/>
    <property type="match status" value="1"/>
</dbReference>
<evidence type="ECO:0000259" key="4">
    <source>
        <dbReference type="PROSITE" id="PS50404"/>
    </source>
</evidence>
<feature type="domain" description="GST N-terminal" evidence="4">
    <location>
        <begin position="488"/>
        <end position="579"/>
    </location>
</feature>
<comment type="caution">
    <text evidence="5">The sequence shown here is derived from an EMBL/GenBank/DDBJ whole genome shotgun (WGS) entry which is preliminary data.</text>
</comment>
<dbReference type="Proteomes" id="UP000284842">
    <property type="component" value="Unassembled WGS sequence"/>
</dbReference>
<dbReference type="Gene3D" id="1.20.1050.10">
    <property type="match status" value="1"/>
</dbReference>
<dbReference type="Pfam" id="PF13409">
    <property type="entry name" value="GST_N_2"/>
    <property type="match status" value="1"/>
</dbReference>
<dbReference type="PROSITE" id="PS50404">
    <property type="entry name" value="GST_NTER"/>
    <property type="match status" value="1"/>
</dbReference>
<dbReference type="Gene3D" id="3.40.30.10">
    <property type="entry name" value="Glutaredoxin"/>
    <property type="match status" value="1"/>
</dbReference>
<dbReference type="AlphaFoldDB" id="A0A409VVM3"/>
<dbReference type="InterPro" id="IPR036188">
    <property type="entry name" value="FAD/NAD-bd_sf"/>
</dbReference>
<keyword evidence="3" id="KW-0503">Monooxygenase</keyword>
<sequence>MKIIIIGAGIGGLSTYLSLKKHLAGLPSGPVTIKLVESHKSPAQQARFVGGGLGLGPNGLRAISSFSPAAVRFIQRHGFPVTEMSFCNAEGKLLTKVRLDSQEKHGFKTLMLPRALVLQALLQDVDFGAIHWATTVLRVRECGSQVAVDYVDGTTETADLVIGADGVRSVVKKSMFGGRYEPSYSGLVSTGGFIDLERLPRSFQDKLTTDGIVITFGHKGFLGYSMASPPFNPASSNAEVSPPLMQWWTIYESPEAPTRKETATVLESQLQSRYGSWKTLSDNPDCEADSTFSSIIRLGCQPGHESSPPSLAQPPPYSMFPNIVTTSDPFIIPLFHAPRLPRWSNSKSCGTRGRIVLIGDAAHNTSQFAGQPYAIEDAVVYAMFLRHYLSQEILTGSSSAFSKAAKAYEDTRKPHVHRISHHVKQTGGMMETSRFGGMVRDFAIKRLLPRIPQSATDRLFGYDPEAEYPPDVPAFGQRLIAMIILYDIPSTLPHIAWSFNTWKTRFTLNYKSLPYRTEWVEYPDIESHCKSLSILPTEKQDDGSDYYTLPAIWDTTTGAKISDSYSILQYLETTYPDRPTLFPDNTKGLHLAFQSGIKHTGIGALWPFILPAVCKILNPPSQQYFHRTRSEWYGKPLETIVPEGEERTKEWAKFKASLDILSEWYGHTDEAGPFLMGQKLGWGDVVVASLIMWMKVPWENSDEWREISSSNGGRWAKLLDSMEPYAGVK</sequence>
<keyword evidence="6" id="KW-1185">Reference proteome</keyword>
<evidence type="ECO:0000256" key="2">
    <source>
        <dbReference type="ARBA" id="ARBA00023002"/>
    </source>
</evidence>
<evidence type="ECO:0000256" key="1">
    <source>
        <dbReference type="ARBA" id="ARBA00007992"/>
    </source>
</evidence>
<proteinExistence type="inferred from homology"/>